<evidence type="ECO:0000313" key="2">
    <source>
        <dbReference type="EMBL" id="CAE0501397.1"/>
    </source>
</evidence>
<feature type="compositionally biased region" description="Polar residues" evidence="1">
    <location>
        <begin position="55"/>
        <end position="65"/>
    </location>
</feature>
<dbReference type="EMBL" id="HBIP01027287">
    <property type="protein sequence ID" value="CAE0501397.1"/>
    <property type="molecule type" value="Transcribed_RNA"/>
</dbReference>
<sequence>MVASRATHQPSTMTHKQMAASRAPHLPLDMAASRATHQPFTMACIVGNATPSPSPINALTRSSMGMQPADHGVSTVKADHTTTPMLSTSFGESTKHAQPPNKLVMA</sequence>
<organism evidence="2">
    <name type="scientific">Dunaliella tertiolecta</name>
    <name type="common">Green alga</name>
    <dbReference type="NCBI Taxonomy" id="3047"/>
    <lineage>
        <taxon>Eukaryota</taxon>
        <taxon>Viridiplantae</taxon>
        <taxon>Chlorophyta</taxon>
        <taxon>core chlorophytes</taxon>
        <taxon>Chlorophyceae</taxon>
        <taxon>CS clade</taxon>
        <taxon>Chlamydomonadales</taxon>
        <taxon>Dunaliellaceae</taxon>
        <taxon>Dunaliella</taxon>
    </lineage>
</organism>
<gene>
    <name evidence="2" type="ORF">DTER00134_LOCUS16470</name>
</gene>
<reference evidence="2" key="1">
    <citation type="submission" date="2021-01" db="EMBL/GenBank/DDBJ databases">
        <authorList>
            <person name="Corre E."/>
            <person name="Pelletier E."/>
            <person name="Niang G."/>
            <person name="Scheremetjew M."/>
            <person name="Finn R."/>
            <person name="Kale V."/>
            <person name="Holt S."/>
            <person name="Cochrane G."/>
            <person name="Meng A."/>
            <person name="Brown T."/>
            <person name="Cohen L."/>
        </authorList>
    </citation>
    <scope>NUCLEOTIDE SEQUENCE</scope>
    <source>
        <strain evidence="2">CCMP1320</strain>
    </source>
</reference>
<accession>A0A7S3R3H3</accession>
<feature type="region of interest" description="Disordered" evidence="1">
    <location>
        <begin position="55"/>
        <end position="106"/>
    </location>
</feature>
<evidence type="ECO:0000256" key="1">
    <source>
        <dbReference type="SAM" id="MobiDB-lite"/>
    </source>
</evidence>
<name>A0A7S3R3H3_DUNTE</name>
<proteinExistence type="predicted"/>
<dbReference type="AlphaFoldDB" id="A0A7S3R3H3"/>
<protein>
    <submittedName>
        <fullName evidence="2">Uncharacterized protein</fullName>
    </submittedName>
</protein>
<feature type="region of interest" description="Disordered" evidence="1">
    <location>
        <begin position="1"/>
        <end position="24"/>
    </location>
</feature>
<feature type="compositionally biased region" description="Polar residues" evidence="1">
    <location>
        <begin position="1"/>
        <end position="15"/>
    </location>
</feature>
<feature type="compositionally biased region" description="Polar residues" evidence="1">
    <location>
        <begin position="81"/>
        <end position="92"/>
    </location>
</feature>